<sequence>MQSRCGRGINWVTEPFLHHQTNEYRNQEQNSEQTYLLANERIKHQLYAARSYKAKNGRSRLPIPFDGVLTLTSTVDGLPITEDIQIRCGPIIRTQDTIALVTFA</sequence>
<organism evidence="1 2">
    <name type="scientific">Batillaria attramentaria</name>
    <dbReference type="NCBI Taxonomy" id="370345"/>
    <lineage>
        <taxon>Eukaryota</taxon>
        <taxon>Metazoa</taxon>
        <taxon>Spiralia</taxon>
        <taxon>Lophotrochozoa</taxon>
        <taxon>Mollusca</taxon>
        <taxon>Gastropoda</taxon>
        <taxon>Caenogastropoda</taxon>
        <taxon>Sorbeoconcha</taxon>
        <taxon>Cerithioidea</taxon>
        <taxon>Batillariidae</taxon>
        <taxon>Batillaria</taxon>
    </lineage>
</organism>
<keyword evidence="2" id="KW-1185">Reference proteome</keyword>
<comment type="caution">
    <text evidence="1">The sequence shown here is derived from an EMBL/GenBank/DDBJ whole genome shotgun (WGS) entry which is preliminary data.</text>
</comment>
<gene>
    <name evidence="1" type="ORF">BaRGS_00007003</name>
</gene>
<protein>
    <submittedName>
        <fullName evidence="1">Uncharacterized protein</fullName>
    </submittedName>
</protein>
<evidence type="ECO:0000313" key="2">
    <source>
        <dbReference type="Proteomes" id="UP001519460"/>
    </source>
</evidence>
<proteinExistence type="predicted"/>
<accession>A0ABD0LQ38</accession>
<dbReference type="Proteomes" id="UP001519460">
    <property type="component" value="Unassembled WGS sequence"/>
</dbReference>
<dbReference type="AlphaFoldDB" id="A0ABD0LQ38"/>
<dbReference type="EMBL" id="JACVVK020000030">
    <property type="protein sequence ID" value="KAK7501572.1"/>
    <property type="molecule type" value="Genomic_DNA"/>
</dbReference>
<reference evidence="1 2" key="1">
    <citation type="journal article" date="2023" name="Sci. Data">
        <title>Genome assembly of the Korean intertidal mud-creeper Batillaria attramentaria.</title>
        <authorList>
            <person name="Patra A.K."/>
            <person name="Ho P.T."/>
            <person name="Jun S."/>
            <person name="Lee S.J."/>
            <person name="Kim Y."/>
            <person name="Won Y.J."/>
        </authorList>
    </citation>
    <scope>NUCLEOTIDE SEQUENCE [LARGE SCALE GENOMIC DNA]</scope>
    <source>
        <strain evidence="1">Wonlab-2016</strain>
    </source>
</reference>
<evidence type="ECO:0000313" key="1">
    <source>
        <dbReference type="EMBL" id="KAK7501572.1"/>
    </source>
</evidence>
<name>A0ABD0LQ38_9CAEN</name>